<accession>A0A0F7L8B1</accession>
<organism evidence="1">
    <name type="scientific">uncultured marine virus</name>
    <dbReference type="NCBI Taxonomy" id="186617"/>
    <lineage>
        <taxon>Viruses</taxon>
        <taxon>environmental samples</taxon>
    </lineage>
</organism>
<reference evidence="1" key="1">
    <citation type="journal article" date="2015" name="Front. Microbiol.">
        <title>Combining genomic sequencing methods to explore viral diversity and reveal potential virus-host interactions.</title>
        <authorList>
            <person name="Chow C.E."/>
            <person name="Winget D.M."/>
            <person name="White R.A.III."/>
            <person name="Hallam S.J."/>
            <person name="Suttle C.A."/>
        </authorList>
    </citation>
    <scope>NUCLEOTIDE SEQUENCE</scope>
    <source>
        <strain evidence="1">Oxic1_6</strain>
    </source>
</reference>
<dbReference type="EMBL" id="KR029601">
    <property type="protein sequence ID" value="AKH48160.1"/>
    <property type="molecule type" value="Genomic_DNA"/>
</dbReference>
<sequence>MASPVWLIDIEAGTTWRFATRRIVYAGSVYADGLETSGSFGDALSFSVPSESVMPITISAQAVPLLDTEDVSMGATATVRYWRDPDGDAPVVVLSGPLEDPEYGGPDEPLTASVREVPWDDHGKIPQATARINDDTWPNRDTLPDIEDEFYPIVIGEPGVASAGVYGSPAYYVLRGATDYVLIAQHPVLASTVTIHDETGPSSASLSVLTVLDGLGRSVSVANASAWASLDAGDELWAVWDGGGGLANPEAPSDLLTGAGDVIEYILHRSTIRVDWGRLRAAKMRLNAYRIDTYIQADPGERVTPWDWIVDQLLPILPVSVRTGPGGIYLTVFDPGTPNSSARGALEEGRNCDRVSAVSVVGTSDVANDYSLSYAPRANKDKGSLVVRVTGSQETLDAYSGAVASSICVESVRRYGVISREVSTSAVYDTATATKILMAMAARDSLPSREVVYVLDDGSLTDLEPGDTVSVTDSSLGWRDRTLYVWSVRVADEREVTLRMWHQAGRDYRSNV</sequence>
<proteinExistence type="predicted"/>
<protein>
    <submittedName>
        <fullName evidence="1">Uncharacterized protein</fullName>
    </submittedName>
</protein>
<evidence type="ECO:0000313" key="1">
    <source>
        <dbReference type="EMBL" id="AKH48160.1"/>
    </source>
</evidence>
<reference evidence="1" key="2">
    <citation type="submission" date="2015-03" db="EMBL/GenBank/DDBJ databases">
        <authorList>
            <person name="Chow C.-E.T."/>
            <person name="Winget D.M."/>
            <person name="White R.A.III."/>
            <person name="Hallam S.J."/>
            <person name="Suttle C.A."/>
        </authorList>
    </citation>
    <scope>NUCLEOTIDE SEQUENCE</scope>
    <source>
        <strain evidence="1">Oxic1_6</strain>
    </source>
</reference>
<name>A0A0F7L8B1_9VIRU</name>